<keyword evidence="2" id="KW-1185">Reference proteome</keyword>
<comment type="caution">
    <text evidence="1">The sequence shown here is derived from an EMBL/GenBank/DDBJ whole genome shotgun (WGS) entry which is preliminary data.</text>
</comment>
<gene>
    <name evidence="1" type="ORF">LARSCL_LOCUS22416</name>
</gene>
<accession>A0AAV2BY96</accession>
<dbReference type="AlphaFoldDB" id="A0AAV2BY96"/>
<reference evidence="1 2" key="1">
    <citation type="submission" date="2024-04" db="EMBL/GenBank/DDBJ databases">
        <authorList>
            <person name="Rising A."/>
            <person name="Reimegard J."/>
            <person name="Sonavane S."/>
            <person name="Akerstrom W."/>
            <person name="Nylinder S."/>
            <person name="Hedman E."/>
            <person name="Kallberg Y."/>
        </authorList>
    </citation>
    <scope>NUCLEOTIDE SEQUENCE [LARGE SCALE GENOMIC DNA]</scope>
</reference>
<name>A0AAV2BY96_9ARAC</name>
<dbReference type="Proteomes" id="UP001497382">
    <property type="component" value="Unassembled WGS sequence"/>
</dbReference>
<evidence type="ECO:0000313" key="1">
    <source>
        <dbReference type="EMBL" id="CAL1301268.1"/>
    </source>
</evidence>
<protein>
    <submittedName>
        <fullName evidence="1">Uncharacterized protein</fullName>
    </submittedName>
</protein>
<proteinExistence type="predicted"/>
<dbReference type="EMBL" id="CAXIEN010000645">
    <property type="protein sequence ID" value="CAL1301268.1"/>
    <property type="molecule type" value="Genomic_DNA"/>
</dbReference>
<sequence length="40" mass="4872">MQIELLLNSAREVEIYRIYKMILCDDTFCQEKHINSKLLR</sequence>
<organism evidence="1 2">
    <name type="scientific">Larinioides sclopetarius</name>
    <dbReference type="NCBI Taxonomy" id="280406"/>
    <lineage>
        <taxon>Eukaryota</taxon>
        <taxon>Metazoa</taxon>
        <taxon>Ecdysozoa</taxon>
        <taxon>Arthropoda</taxon>
        <taxon>Chelicerata</taxon>
        <taxon>Arachnida</taxon>
        <taxon>Araneae</taxon>
        <taxon>Araneomorphae</taxon>
        <taxon>Entelegynae</taxon>
        <taxon>Araneoidea</taxon>
        <taxon>Araneidae</taxon>
        <taxon>Larinioides</taxon>
    </lineage>
</organism>
<evidence type="ECO:0000313" key="2">
    <source>
        <dbReference type="Proteomes" id="UP001497382"/>
    </source>
</evidence>